<accession>A0A8T8K262</accession>
<dbReference type="SMART" id="SM00382">
    <property type="entry name" value="AAA"/>
    <property type="match status" value="1"/>
</dbReference>
<organism evidence="5 6">
    <name type="scientific">Methanobacterium alkalithermotolerans</name>
    <dbReference type="NCBI Taxonomy" id="2731220"/>
    <lineage>
        <taxon>Archaea</taxon>
        <taxon>Methanobacteriati</taxon>
        <taxon>Methanobacteriota</taxon>
        <taxon>Methanomada group</taxon>
        <taxon>Methanobacteria</taxon>
        <taxon>Methanobacteriales</taxon>
        <taxon>Methanobacteriaceae</taxon>
        <taxon>Methanobacterium</taxon>
    </lineage>
</organism>
<dbReference type="Pfam" id="PF00005">
    <property type="entry name" value="ABC_tran"/>
    <property type="match status" value="1"/>
</dbReference>
<dbReference type="InterPro" id="IPR017871">
    <property type="entry name" value="ABC_transporter-like_CS"/>
</dbReference>
<dbReference type="RefSeq" id="WP_211533442.1">
    <property type="nucleotide sequence ID" value="NZ_CP058560.1"/>
</dbReference>
<dbReference type="KEGG" id="meme:HYG87_01320"/>
<dbReference type="InterPro" id="IPR050166">
    <property type="entry name" value="ABC_transporter_ATP-bind"/>
</dbReference>
<proteinExistence type="predicted"/>
<dbReference type="AlphaFoldDB" id="A0A8T8K262"/>
<sequence length="272" mass="30776">MTKIEIENVSMHYEVDDRSFFVLENINLHLQDGEFVSIIGPSGCGKSTLIDIIAGLKKPSQGEVRVGGKKVQGPGPDLGIVFQDYSLFPWMTSYENLYFAIEHTNENSSKGEMSAKAKKYLDIVGLSNFSDKFPNTLSGGMRQRLAIARMFATDPKIFLMDEPFGALDALNRIHMQDLLLYLWSRGHSRETTLYVTHDVDEAILLSDKIVILTPSPGKIKDIIDVEFERPRCRSNLVKCAEYIRLRSDLLSILNEEMLDALSEQEKHMRDLA</sequence>
<dbReference type="GeneID" id="64819362"/>
<gene>
    <name evidence="5" type="ORF">HYG87_01320</name>
</gene>
<dbReference type="PANTHER" id="PTHR42788:SF13">
    <property type="entry name" value="ALIPHATIC SULFONATES IMPORT ATP-BINDING PROTEIN SSUB"/>
    <property type="match status" value="1"/>
</dbReference>
<reference evidence="5" key="1">
    <citation type="submission" date="2020-07" db="EMBL/GenBank/DDBJ databases">
        <title>Methanobacterium. sp. MethCan genome.</title>
        <authorList>
            <person name="Postec A."/>
            <person name="Quemeneur M."/>
        </authorList>
    </citation>
    <scope>NUCLEOTIDE SEQUENCE</scope>
    <source>
        <strain evidence="5">MethCAN</strain>
    </source>
</reference>
<dbReference type="InterPro" id="IPR003593">
    <property type="entry name" value="AAA+_ATPase"/>
</dbReference>
<dbReference type="InterPro" id="IPR027417">
    <property type="entry name" value="P-loop_NTPase"/>
</dbReference>
<evidence type="ECO:0000256" key="2">
    <source>
        <dbReference type="ARBA" id="ARBA00022741"/>
    </source>
</evidence>
<protein>
    <submittedName>
        <fullName evidence="5">ABC transporter ATP-binding protein</fullName>
    </submittedName>
</protein>
<dbReference type="Proteomes" id="UP000681041">
    <property type="component" value="Chromosome"/>
</dbReference>
<dbReference type="PANTHER" id="PTHR42788">
    <property type="entry name" value="TAURINE IMPORT ATP-BINDING PROTEIN-RELATED"/>
    <property type="match status" value="1"/>
</dbReference>
<keyword evidence="1" id="KW-0813">Transport</keyword>
<keyword evidence="3 5" id="KW-0067">ATP-binding</keyword>
<evidence type="ECO:0000259" key="4">
    <source>
        <dbReference type="PROSITE" id="PS50893"/>
    </source>
</evidence>
<feature type="domain" description="ABC transporter" evidence="4">
    <location>
        <begin position="4"/>
        <end position="239"/>
    </location>
</feature>
<evidence type="ECO:0000313" key="5">
    <source>
        <dbReference type="EMBL" id="QUH22498.1"/>
    </source>
</evidence>
<keyword evidence="2" id="KW-0547">Nucleotide-binding</keyword>
<dbReference type="CDD" id="cd03293">
    <property type="entry name" value="ABC_NrtD_SsuB_transporters"/>
    <property type="match status" value="1"/>
</dbReference>
<dbReference type="Gene3D" id="3.40.50.300">
    <property type="entry name" value="P-loop containing nucleotide triphosphate hydrolases"/>
    <property type="match status" value="1"/>
</dbReference>
<dbReference type="EMBL" id="CP058560">
    <property type="protein sequence ID" value="QUH22498.1"/>
    <property type="molecule type" value="Genomic_DNA"/>
</dbReference>
<keyword evidence="6" id="KW-1185">Reference proteome</keyword>
<name>A0A8T8K262_9EURY</name>
<evidence type="ECO:0000313" key="6">
    <source>
        <dbReference type="Proteomes" id="UP000681041"/>
    </source>
</evidence>
<evidence type="ECO:0000256" key="3">
    <source>
        <dbReference type="ARBA" id="ARBA00022840"/>
    </source>
</evidence>
<dbReference type="GO" id="GO:0005524">
    <property type="term" value="F:ATP binding"/>
    <property type="evidence" value="ECO:0007669"/>
    <property type="project" value="UniProtKB-KW"/>
</dbReference>
<dbReference type="OrthoDB" id="10909at2157"/>
<evidence type="ECO:0000256" key="1">
    <source>
        <dbReference type="ARBA" id="ARBA00022448"/>
    </source>
</evidence>
<dbReference type="SUPFAM" id="SSF52540">
    <property type="entry name" value="P-loop containing nucleoside triphosphate hydrolases"/>
    <property type="match status" value="1"/>
</dbReference>
<dbReference type="PROSITE" id="PS50893">
    <property type="entry name" value="ABC_TRANSPORTER_2"/>
    <property type="match status" value="1"/>
</dbReference>
<dbReference type="GO" id="GO:0016887">
    <property type="term" value="F:ATP hydrolysis activity"/>
    <property type="evidence" value="ECO:0007669"/>
    <property type="project" value="InterPro"/>
</dbReference>
<dbReference type="InterPro" id="IPR003439">
    <property type="entry name" value="ABC_transporter-like_ATP-bd"/>
</dbReference>
<dbReference type="PROSITE" id="PS00211">
    <property type="entry name" value="ABC_TRANSPORTER_1"/>
    <property type="match status" value="1"/>
</dbReference>